<keyword evidence="1" id="KW-0732">Signal</keyword>
<dbReference type="Gene3D" id="3.40.50.1980">
    <property type="entry name" value="Nitrogenase molybdenum iron protein domain"/>
    <property type="match status" value="2"/>
</dbReference>
<keyword evidence="4" id="KW-1185">Reference proteome</keyword>
<dbReference type="AlphaFoldDB" id="A0A1H4FP53"/>
<gene>
    <name evidence="3" type="ORF">SAMN02982996_03142</name>
</gene>
<dbReference type="GeneID" id="97765983"/>
<evidence type="ECO:0000256" key="1">
    <source>
        <dbReference type="SAM" id="SignalP"/>
    </source>
</evidence>
<organism evidence="3 4">
    <name type="scientific">Lonsdalea quercina</name>
    <dbReference type="NCBI Taxonomy" id="71657"/>
    <lineage>
        <taxon>Bacteria</taxon>
        <taxon>Pseudomonadati</taxon>
        <taxon>Pseudomonadota</taxon>
        <taxon>Gammaproteobacteria</taxon>
        <taxon>Enterobacterales</taxon>
        <taxon>Pectobacteriaceae</taxon>
        <taxon>Lonsdalea</taxon>
    </lineage>
</organism>
<sequence>MFIPLFRHVLLVAALTASFISHATQYPVTVTDLDGQNVTLKQEPRRIVLQDGRDIMALALLDREDPFQRLVAWNNLPRTSDTATWNMLKGKWPQAASILEMGFSDKGDIELESVLAQRPDLMIAQMRAKPSLTDNGILSKLRTLGVPVIFIDFEIAPVKNTTASIALLGHVLNREDNAKAYTDFYHQHLAAIQQRTAAITPKANVFIEALAGRSETCCFSHAHNGWGGLVEAVGARNIGSTLLPGAYGYVSLEKLISMKPDVYIMTGSKRGDGASPLLQLGYGADKANLDGRGNQLLSRTGVAQIPAVQKKQAFGLYHHFYNHPYNVIGMEYLAKAIYPQQFSDLNPDASYHDIIRRFTTLPDSEFIFSWKQAE</sequence>
<accession>A0A1H4FP53</accession>
<dbReference type="PROSITE" id="PS50983">
    <property type="entry name" value="FE_B12_PBP"/>
    <property type="match status" value="1"/>
</dbReference>
<feature type="signal peptide" evidence="1">
    <location>
        <begin position="1"/>
        <end position="23"/>
    </location>
</feature>
<dbReference type="PANTHER" id="PTHR30535:SF34">
    <property type="entry name" value="MOLYBDATE-BINDING PROTEIN MOLA"/>
    <property type="match status" value="1"/>
</dbReference>
<feature type="chain" id="PRO_5010563447" evidence="1">
    <location>
        <begin position="24"/>
        <end position="374"/>
    </location>
</feature>
<dbReference type="EMBL" id="FNQS01000014">
    <property type="protein sequence ID" value="SEA98610.1"/>
    <property type="molecule type" value="Genomic_DNA"/>
</dbReference>
<dbReference type="InterPro" id="IPR050902">
    <property type="entry name" value="ABC_Transporter_SBP"/>
</dbReference>
<dbReference type="RefSeq" id="WP_051625483.1">
    <property type="nucleotide sequence ID" value="NZ_FNQS01000014.1"/>
</dbReference>
<evidence type="ECO:0000313" key="3">
    <source>
        <dbReference type="EMBL" id="SEA98610.1"/>
    </source>
</evidence>
<evidence type="ECO:0000259" key="2">
    <source>
        <dbReference type="PROSITE" id="PS50983"/>
    </source>
</evidence>
<reference evidence="3 4" key="1">
    <citation type="submission" date="2016-10" db="EMBL/GenBank/DDBJ databases">
        <authorList>
            <person name="de Groot N.N."/>
        </authorList>
    </citation>
    <scope>NUCLEOTIDE SEQUENCE [LARGE SCALE GENOMIC DNA]</scope>
    <source>
        <strain evidence="3 4">ATCC 29281</strain>
    </source>
</reference>
<protein>
    <submittedName>
        <fullName evidence="3">Iron complex transport system substrate-binding protein</fullName>
    </submittedName>
</protein>
<feature type="domain" description="Fe/B12 periplasmic-binding" evidence="2">
    <location>
        <begin position="46"/>
        <end position="345"/>
    </location>
</feature>
<dbReference type="InterPro" id="IPR002491">
    <property type="entry name" value="ABC_transptr_periplasmic_BD"/>
</dbReference>
<dbReference type="Pfam" id="PF01497">
    <property type="entry name" value="Peripla_BP_2"/>
    <property type="match status" value="1"/>
</dbReference>
<dbReference type="PANTHER" id="PTHR30535">
    <property type="entry name" value="VITAMIN B12-BINDING PROTEIN"/>
    <property type="match status" value="1"/>
</dbReference>
<evidence type="ECO:0000313" key="4">
    <source>
        <dbReference type="Proteomes" id="UP000187280"/>
    </source>
</evidence>
<dbReference type="Proteomes" id="UP000187280">
    <property type="component" value="Unassembled WGS sequence"/>
</dbReference>
<proteinExistence type="predicted"/>
<dbReference type="SUPFAM" id="SSF53807">
    <property type="entry name" value="Helical backbone' metal receptor"/>
    <property type="match status" value="1"/>
</dbReference>
<dbReference type="STRING" id="71657.SAMN02982996_03142"/>
<dbReference type="eggNOG" id="COG0614">
    <property type="taxonomic scope" value="Bacteria"/>
</dbReference>
<name>A0A1H4FP53_9GAMM</name>